<protein>
    <submittedName>
        <fullName evidence="2">DUF6549 family protein</fullName>
    </submittedName>
</protein>
<evidence type="ECO:0000313" key="3">
    <source>
        <dbReference type="Proteomes" id="UP001055105"/>
    </source>
</evidence>
<dbReference type="Proteomes" id="UP001181347">
    <property type="component" value="Unassembled WGS sequence"/>
</dbReference>
<proteinExistence type="predicted"/>
<accession>A0AA37KP18</accession>
<evidence type="ECO:0000313" key="2">
    <source>
        <dbReference type="EMBL" id="MDU0260351.1"/>
    </source>
</evidence>
<dbReference type="Proteomes" id="UP001055105">
    <property type="component" value="Unassembled WGS sequence"/>
</dbReference>
<reference evidence="1" key="1">
    <citation type="submission" date="2022-01" db="EMBL/GenBank/DDBJ databases">
        <title>Novel bile acid biosynthetic pathways are enriched in the microbiome of centenarians.</title>
        <authorList>
            <person name="Sato Y."/>
            <person name="Atarashi K."/>
            <person name="Plichta R.D."/>
            <person name="Arai Y."/>
            <person name="Sasajima S."/>
            <person name="Kearney M.S."/>
            <person name="Suda W."/>
            <person name="Takeshita K."/>
            <person name="Sasaki T."/>
            <person name="Okamoto S."/>
            <person name="Skelly N.A."/>
            <person name="Okamura Y."/>
            <person name="Vlamakis H."/>
            <person name="Li Y."/>
            <person name="Tanoue T."/>
            <person name="Takei H."/>
            <person name="Nittono H."/>
            <person name="Narushima S."/>
            <person name="Irie J."/>
            <person name="Itoh H."/>
            <person name="Moriya K."/>
            <person name="Sugiura Y."/>
            <person name="Suematsu M."/>
            <person name="Moritoki N."/>
            <person name="Shibata S."/>
            <person name="Littman R.D."/>
            <person name="Fischbach A.M."/>
            <person name="Uwamino Y."/>
            <person name="Inoue T."/>
            <person name="Honda A."/>
            <person name="Hattori M."/>
            <person name="Murai T."/>
            <person name="Xavier J.R."/>
            <person name="Hirose N."/>
            <person name="Honda K."/>
        </authorList>
    </citation>
    <scope>NUCLEOTIDE SEQUENCE</scope>
    <source>
        <strain evidence="1">CE91-St16</strain>
    </source>
</reference>
<evidence type="ECO:0000313" key="1">
    <source>
        <dbReference type="EMBL" id="GKI19547.1"/>
    </source>
</evidence>
<sequence length="204" mass="23503">MKRFLLIALIIAGGLLWVQSARLRSEKRERRRLESNQTALMSDVEIYRTKAGKAAASNMVLNLRVSELERLRAADAESIRDLGIKLKRVESTAKTATATVVELRAKLRDTAVVRETSAGAVIIDSMRTFRWRDPWVTVEGLIERDSVACRVESIDTLRQVVHRVPRRFLFIRWGTKAIRQEVMSSNPHTRIVYTDYIELKKRNR</sequence>
<gene>
    <name evidence="1" type="ORF">CE91St16_24550</name>
    <name evidence="2" type="ORF">RVH17_09535</name>
</gene>
<comment type="caution">
    <text evidence="1">The sequence shown here is derived from an EMBL/GenBank/DDBJ whole genome shotgun (WGS) entry which is preliminary data.</text>
</comment>
<dbReference type="InterPro" id="IPR046679">
    <property type="entry name" value="DUF6549"/>
</dbReference>
<organism evidence="1 3">
    <name type="scientific">Alistipes finegoldii</name>
    <dbReference type="NCBI Taxonomy" id="214856"/>
    <lineage>
        <taxon>Bacteria</taxon>
        <taxon>Pseudomonadati</taxon>
        <taxon>Bacteroidota</taxon>
        <taxon>Bacteroidia</taxon>
        <taxon>Bacteroidales</taxon>
        <taxon>Rikenellaceae</taxon>
        <taxon>Alistipes</taxon>
    </lineage>
</organism>
<dbReference type="EMBL" id="JAWDES010000005">
    <property type="protein sequence ID" value="MDU0260351.1"/>
    <property type="molecule type" value="Genomic_DNA"/>
</dbReference>
<name>A0AA37KP18_9BACT</name>
<dbReference type="EMBL" id="BQOL01000002">
    <property type="protein sequence ID" value="GKI19547.1"/>
    <property type="molecule type" value="Genomic_DNA"/>
</dbReference>
<reference evidence="2" key="2">
    <citation type="submission" date="2023-10" db="EMBL/GenBank/DDBJ databases">
        <title>Genome Sequence of the Bacteria from From Gut Wall in Crohn's Disease.</title>
        <authorList>
            <person name="Rodriguez-Palacios A."/>
        </authorList>
    </citation>
    <scope>NUCLEOTIDE SEQUENCE</scope>
    <source>
        <strain evidence="2">CavFT-hAR58</strain>
    </source>
</reference>
<dbReference type="AlphaFoldDB" id="A0AA37KP18"/>
<dbReference type="RefSeq" id="WP_009596453.1">
    <property type="nucleotide sequence ID" value="NZ_AP025581.1"/>
</dbReference>
<dbReference type="Pfam" id="PF20186">
    <property type="entry name" value="DUF6549"/>
    <property type="match status" value="1"/>
</dbReference>